<keyword evidence="5" id="KW-0046">Antibiotic resistance</keyword>
<keyword evidence="3 6" id="KW-1133">Transmembrane helix</keyword>
<feature type="transmembrane region" description="Helical" evidence="6">
    <location>
        <begin position="345"/>
        <end position="365"/>
    </location>
</feature>
<dbReference type="GO" id="GO:0005886">
    <property type="term" value="C:plasma membrane"/>
    <property type="evidence" value="ECO:0007669"/>
    <property type="project" value="UniProtKB-SubCell"/>
</dbReference>
<organism evidence="8 9">
    <name type="scientific">Streptomyces phyllanthi</name>
    <dbReference type="NCBI Taxonomy" id="1803180"/>
    <lineage>
        <taxon>Bacteria</taxon>
        <taxon>Bacillati</taxon>
        <taxon>Actinomycetota</taxon>
        <taxon>Actinomycetes</taxon>
        <taxon>Kitasatosporales</taxon>
        <taxon>Streptomycetaceae</taxon>
        <taxon>Streptomyces</taxon>
    </lineage>
</organism>
<feature type="transmembrane region" description="Helical" evidence="6">
    <location>
        <begin position="238"/>
        <end position="255"/>
    </location>
</feature>
<name>A0A5N8VT61_9ACTN</name>
<dbReference type="PROSITE" id="PS50850">
    <property type="entry name" value="MFS"/>
    <property type="match status" value="1"/>
</dbReference>
<dbReference type="Gene3D" id="1.20.1250.20">
    <property type="entry name" value="MFS general substrate transporter like domains"/>
    <property type="match status" value="2"/>
</dbReference>
<dbReference type="GO" id="GO:0022857">
    <property type="term" value="F:transmembrane transporter activity"/>
    <property type="evidence" value="ECO:0007669"/>
    <property type="project" value="InterPro"/>
</dbReference>
<dbReference type="PANTHER" id="PTHR42718:SF35">
    <property type="entry name" value="BLL0718 PROTEIN"/>
    <property type="match status" value="1"/>
</dbReference>
<dbReference type="EMBL" id="VJZE01000001">
    <property type="protein sequence ID" value="MPY38433.1"/>
    <property type="molecule type" value="Genomic_DNA"/>
</dbReference>
<feature type="transmembrane region" description="Helical" evidence="6">
    <location>
        <begin position="414"/>
        <end position="433"/>
    </location>
</feature>
<dbReference type="CDD" id="cd17504">
    <property type="entry name" value="MFS_MMR_MDR_like"/>
    <property type="match status" value="1"/>
</dbReference>
<dbReference type="SUPFAM" id="SSF103473">
    <property type="entry name" value="MFS general substrate transporter"/>
    <property type="match status" value="1"/>
</dbReference>
<keyword evidence="4 6" id="KW-0472">Membrane</keyword>
<dbReference type="Proteomes" id="UP000326979">
    <property type="component" value="Unassembled WGS sequence"/>
</dbReference>
<feature type="transmembrane region" description="Helical" evidence="6">
    <location>
        <begin position="371"/>
        <end position="393"/>
    </location>
</feature>
<dbReference type="GO" id="GO:0046677">
    <property type="term" value="P:response to antibiotic"/>
    <property type="evidence" value="ECO:0007669"/>
    <property type="project" value="UniProtKB-KW"/>
</dbReference>
<dbReference type="InterPro" id="IPR020846">
    <property type="entry name" value="MFS_dom"/>
</dbReference>
<dbReference type="InterPro" id="IPR036259">
    <property type="entry name" value="MFS_trans_sf"/>
</dbReference>
<feature type="transmembrane region" description="Helical" evidence="6">
    <location>
        <begin position="311"/>
        <end position="333"/>
    </location>
</feature>
<dbReference type="AlphaFoldDB" id="A0A5N8VT61"/>
<evidence type="ECO:0000313" key="8">
    <source>
        <dbReference type="EMBL" id="MPY38433.1"/>
    </source>
</evidence>
<keyword evidence="9" id="KW-1185">Reference proteome</keyword>
<feature type="domain" description="Major facilitator superfamily (MFS) profile" evidence="7">
    <location>
        <begin position="22"/>
        <end position="471"/>
    </location>
</feature>
<keyword evidence="2 6" id="KW-0812">Transmembrane</keyword>
<gene>
    <name evidence="8" type="ORF">FNH04_00165</name>
</gene>
<sequence length="495" mass="50252">MHPTHPSALDTKGAAQPRLNVLVAVLTFAGIAVAFTQSMVFPIVPLLPGLLSAGSADTAWAVTATLLSGAVATPVMGRLADMYGKRRMVLLGIVVLAAGSVLCALSESLAPFLVGRTLQGLAAPVVPLGISIMRDLLPTEKVPGATSVMSGSLGVGGAVGLPVSALIVDNFDWHVLFWAAAAFGVVAGALVVLLVPESTVRAGGRFDLTGALGLAVGLVCLLLAVSKGEDWGWDSGNTLGLFAGAAVVLSWWGWFQLRSPQPLVNLRTAARPQVLFTNLVALAIGFSLFVMSLVLPQLLQTPESTGYGLGQSLVVVGLVMAPSGLVMLATTPLSSRLTRAKGPKVTLMVGSVITGAGYLLAMVMMSEIWQLIVASCIVAVGVSLALGALPGLIMGAVPVSETAAGNSLNALMRSIGNTVSSAAAGVILAHMTVSFGDEVLPSENGLRAVLAIGVGSAALALAVAGFIPRQKPAALPEEVSASAETAARRPVADAD</sequence>
<evidence type="ECO:0000256" key="5">
    <source>
        <dbReference type="ARBA" id="ARBA00023251"/>
    </source>
</evidence>
<evidence type="ECO:0000259" key="7">
    <source>
        <dbReference type="PROSITE" id="PS50850"/>
    </source>
</evidence>
<evidence type="ECO:0000256" key="4">
    <source>
        <dbReference type="ARBA" id="ARBA00023136"/>
    </source>
</evidence>
<comment type="subcellular location">
    <subcellularLocation>
        <location evidence="1">Cell membrane</location>
        <topology evidence="1">Multi-pass membrane protein</topology>
    </subcellularLocation>
</comment>
<feature type="transmembrane region" description="Helical" evidence="6">
    <location>
        <begin position="59"/>
        <end position="77"/>
    </location>
</feature>
<dbReference type="InterPro" id="IPR011701">
    <property type="entry name" value="MFS"/>
</dbReference>
<reference evidence="8 9" key="1">
    <citation type="submission" date="2019-07" db="EMBL/GenBank/DDBJ databases">
        <title>New species of Amycolatopsis and Streptomyces.</title>
        <authorList>
            <person name="Duangmal K."/>
            <person name="Teo W.F.A."/>
            <person name="Lipun K."/>
        </authorList>
    </citation>
    <scope>NUCLEOTIDE SEQUENCE [LARGE SCALE GENOMIC DNA]</scope>
    <source>
        <strain evidence="8 9">TISTR 2346</strain>
    </source>
</reference>
<feature type="transmembrane region" description="Helical" evidence="6">
    <location>
        <begin position="208"/>
        <end position="226"/>
    </location>
</feature>
<feature type="transmembrane region" description="Helical" evidence="6">
    <location>
        <begin position="445"/>
        <end position="467"/>
    </location>
</feature>
<dbReference type="PANTHER" id="PTHR42718">
    <property type="entry name" value="MAJOR FACILITATOR SUPERFAMILY MULTIDRUG TRANSPORTER MFSC"/>
    <property type="match status" value="1"/>
</dbReference>
<dbReference type="RefSeq" id="WP_152779112.1">
    <property type="nucleotide sequence ID" value="NZ_BAABEQ010000021.1"/>
</dbReference>
<proteinExistence type="predicted"/>
<evidence type="ECO:0000256" key="3">
    <source>
        <dbReference type="ARBA" id="ARBA00022989"/>
    </source>
</evidence>
<evidence type="ECO:0000256" key="2">
    <source>
        <dbReference type="ARBA" id="ARBA00022692"/>
    </source>
</evidence>
<dbReference type="Pfam" id="PF07690">
    <property type="entry name" value="MFS_1"/>
    <property type="match status" value="1"/>
</dbReference>
<evidence type="ECO:0000256" key="6">
    <source>
        <dbReference type="SAM" id="Phobius"/>
    </source>
</evidence>
<dbReference type="OrthoDB" id="4484751at2"/>
<feature type="transmembrane region" description="Helical" evidence="6">
    <location>
        <begin position="89"/>
        <end position="114"/>
    </location>
</feature>
<accession>A0A5N8VT61</accession>
<evidence type="ECO:0000256" key="1">
    <source>
        <dbReference type="ARBA" id="ARBA00004651"/>
    </source>
</evidence>
<feature type="transmembrane region" description="Helical" evidence="6">
    <location>
        <begin position="174"/>
        <end position="196"/>
    </location>
</feature>
<comment type="caution">
    <text evidence="8">The sequence shown here is derived from an EMBL/GenBank/DDBJ whole genome shotgun (WGS) entry which is preliminary data.</text>
</comment>
<evidence type="ECO:0000313" key="9">
    <source>
        <dbReference type="Proteomes" id="UP000326979"/>
    </source>
</evidence>
<feature type="transmembrane region" description="Helical" evidence="6">
    <location>
        <begin position="275"/>
        <end position="299"/>
    </location>
</feature>
<protein>
    <submittedName>
        <fullName evidence="8">MFS transporter</fullName>
    </submittedName>
</protein>
<feature type="transmembrane region" description="Helical" evidence="6">
    <location>
        <begin position="21"/>
        <end position="47"/>
    </location>
</feature>